<dbReference type="AlphaFoldDB" id="A0A8H7SNX3"/>
<dbReference type="Proteomes" id="UP000613177">
    <property type="component" value="Unassembled WGS sequence"/>
</dbReference>
<dbReference type="Gene3D" id="3.40.30.10">
    <property type="entry name" value="Glutaredoxin"/>
    <property type="match status" value="1"/>
</dbReference>
<proteinExistence type="predicted"/>
<name>A0A8H7SNX3_9FUNG</name>
<feature type="transmembrane region" description="Helical" evidence="1">
    <location>
        <begin position="38"/>
        <end position="57"/>
    </location>
</feature>
<dbReference type="PANTHER" id="PTHR45694">
    <property type="entry name" value="GLUTAREDOXIN 2"/>
    <property type="match status" value="1"/>
</dbReference>
<evidence type="ECO:0008006" key="4">
    <source>
        <dbReference type="Google" id="ProtNLM"/>
    </source>
</evidence>
<keyword evidence="1" id="KW-0812">Transmembrane</keyword>
<protein>
    <recommendedName>
        <fullName evidence="4">Glutaredoxin domain-containing protein</fullName>
    </recommendedName>
</protein>
<dbReference type="PROSITE" id="PS51354">
    <property type="entry name" value="GLUTAREDOXIN_2"/>
    <property type="match status" value="1"/>
</dbReference>
<sequence>MSSLPFTVQDDIEAKEKYASTQQKGLGSRNCNSRRLRLWFLIIIASLTTLGLVTYFGKSGFATSIQLEDEVVTIATAQAEPVDTAVKESQNKPLDLKDEITQLINDNELIVFSKTYSKRILSSYEFITPVKVVEVDLRDDDYKVKMVLKEISARETFPNIFLHGKTLGGSDDLEELHETGTLKQLFNNLLLH</sequence>
<evidence type="ECO:0000256" key="1">
    <source>
        <dbReference type="SAM" id="Phobius"/>
    </source>
</evidence>
<keyword evidence="1" id="KW-0472">Membrane</keyword>
<dbReference type="InterPro" id="IPR036249">
    <property type="entry name" value="Thioredoxin-like_sf"/>
</dbReference>
<accession>A0A8H7SNX3</accession>
<keyword evidence="1" id="KW-1133">Transmembrane helix</keyword>
<dbReference type="PANTHER" id="PTHR45694:SF18">
    <property type="entry name" value="GLUTAREDOXIN-1-RELATED"/>
    <property type="match status" value="1"/>
</dbReference>
<reference evidence="2" key="1">
    <citation type="submission" date="2021-01" db="EMBL/GenBank/DDBJ databases">
        <title>Metabolic potential, ecology and presence of endohyphal bacteria is reflected in genomic diversity of Mucoromycotina.</title>
        <authorList>
            <person name="Muszewska A."/>
            <person name="Okrasinska A."/>
            <person name="Steczkiewicz K."/>
            <person name="Drgas O."/>
            <person name="Orlowska M."/>
            <person name="Perlinska-Lenart U."/>
            <person name="Aleksandrzak-Piekarczyk T."/>
            <person name="Szatraj K."/>
            <person name="Zielenkiewicz U."/>
            <person name="Pilsyk S."/>
            <person name="Malc E."/>
            <person name="Mieczkowski P."/>
            <person name="Kruszewska J.S."/>
            <person name="Biernat P."/>
            <person name="Pawlowska J."/>
        </authorList>
    </citation>
    <scope>NUCLEOTIDE SEQUENCE</scope>
    <source>
        <strain evidence="2">WA0000018081</strain>
    </source>
</reference>
<evidence type="ECO:0000313" key="2">
    <source>
        <dbReference type="EMBL" id="KAG2231691.1"/>
    </source>
</evidence>
<comment type="caution">
    <text evidence="2">The sequence shown here is derived from an EMBL/GenBank/DDBJ whole genome shotgun (WGS) entry which is preliminary data.</text>
</comment>
<dbReference type="SUPFAM" id="SSF52833">
    <property type="entry name" value="Thioredoxin-like"/>
    <property type="match status" value="1"/>
</dbReference>
<dbReference type="GO" id="GO:0015038">
    <property type="term" value="F:glutathione disulfide oxidoreductase activity"/>
    <property type="evidence" value="ECO:0007669"/>
    <property type="project" value="TreeGrafter"/>
</dbReference>
<dbReference type="GO" id="GO:0034599">
    <property type="term" value="P:cellular response to oxidative stress"/>
    <property type="evidence" value="ECO:0007669"/>
    <property type="project" value="TreeGrafter"/>
</dbReference>
<dbReference type="EMBL" id="JAEPRE010000139">
    <property type="protein sequence ID" value="KAG2231691.1"/>
    <property type="molecule type" value="Genomic_DNA"/>
</dbReference>
<keyword evidence="3" id="KW-1185">Reference proteome</keyword>
<evidence type="ECO:0000313" key="3">
    <source>
        <dbReference type="Proteomes" id="UP000613177"/>
    </source>
</evidence>
<organism evidence="2 3">
    <name type="scientific">Thamnidium elegans</name>
    <dbReference type="NCBI Taxonomy" id="101142"/>
    <lineage>
        <taxon>Eukaryota</taxon>
        <taxon>Fungi</taxon>
        <taxon>Fungi incertae sedis</taxon>
        <taxon>Mucoromycota</taxon>
        <taxon>Mucoromycotina</taxon>
        <taxon>Mucoromycetes</taxon>
        <taxon>Mucorales</taxon>
        <taxon>Mucorineae</taxon>
        <taxon>Mucoraceae</taxon>
        <taxon>Thamnidium</taxon>
    </lineage>
</organism>
<dbReference type="GO" id="GO:0005737">
    <property type="term" value="C:cytoplasm"/>
    <property type="evidence" value="ECO:0007669"/>
    <property type="project" value="TreeGrafter"/>
</dbReference>
<gene>
    <name evidence="2" type="ORF">INT48_000431</name>
</gene>